<accession>A0A2P1PWY8</accession>
<feature type="compositionally biased region" description="Low complexity" evidence="2">
    <location>
        <begin position="140"/>
        <end position="173"/>
    </location>
</feature>
<dbReference type="PANTHER" id="PTHR44757:SF2">
    <property type="entry name" value="BIOFILM ARCHITECTURE MAINTENANCE PROTEIN MBAA"/>
    <property type="match status" value="1"/>
</dbReference>
<dbReference type="Pfam" id="PF00072">
    <property type="entry name" value="Response_reg"/>
    <property type="match status" value="1"/>
</dbReference>
<name>A0A2P1PWY8_9GAMM</name>
<dbReference type="CDD" id="cd00130">
    <property type="entry name" value="PAS"/>
    <property type="match status" value="1"/>
</dbReference>
<feature type="compositionally biased region" description="Basic and acidic residues" evidence="2">
    <location>
        <begin position="127"/>
        <end position="139"/>
    </location>
</feature>
<dbReference type="PROSITE" id="PS50887">
    <property type="entry name" value="GGDEF"/>
    <property type="match status" value="1"/>
</dbReference>
<dbReference type="PROSITE" id="PS50883">
    <property type="entry name" value="EAL"/>
    <property type="match status" value="1"/>
</dbReference>
<dbReference type="Pfam" id="PF00990">
    <property type="entry name" value="GGDEF"/>
    <property type="match status" value="1"/>
</dbReference>
<dbReference type="InterPro" id="IPR000014">
    <property type="entry name" value="PAS"/>
</dbReference>
<dbReference type="Gene3D" id="3.20.20.450">
    <property type="entry name" value="EAL domain"/>
    <property type="match status" value="1"/>
</dbReference>
<dbReference type="InterPro" id="IPR000160">
    <property type="entry name" value="GGDEF_dom"/>
</dbReference>
<dbReference type="GO" id="GO:0006355">
    <property type="term" value="P:regulation of DNA-templated transcription"/>
    <property type="evidence" value="ECO:0007669"/>
    <property type="project" value="InterPro"/>
</dbReference>
<evidence type="ECO:0000259" key="6">
    <source>
        <dbReference type="PROSITE" id="PS50887"/>
    </source>
</evidence>
<dbReference type="InterPro" id="IPR043128">
    <property type="entry name" value="Rev_trsase/Diguanyl_cyclase"/>
</dbReference>
<reference evidence="7 8" key="2">
    <citation type="submission" date="2018-03" db="EMBL/GenBank/DDBJ databases">
        <authorList>
            <person name="Keele B.F."/>
        </authorList>
    </citation>
    <scope>NUCLEOTIDE SEQUENCE [LARGE SCALE GENOMIC DNA]</scope>
    <source>
        <strain evidence="7 8">D13</strain>
    </source>
</reference>
<dbReference type="SMART" id="SM00052">
    <property type="entry name" value="EAL"/>
    <property type="match status" value="1"/>
</dbReference>
<dbReference type="Gene3D" id="3.40.50.2300">
    <property type="match status" value="1"/>
</dbReference>
<dbReference type="Pfam" id="PF00989">
    <property type="entry name" value="PAS"/>
    <property type="match status" value="1"/>
</dbReference>
<evidence type="ECO:0000256" key="1">
    <source>
        <dbReference type="PROSITE-ProRule" id="PRU00169"/>
    </source>
</evidence>
<dbReference type="NCBIfam" id="TIGR00254">
    <property type="entry name" value="GGDEF"/>
    <property type="match status" value="1"/>
</dbReference>
<evidence type="ECO:0000313" key="7">
    <source>
        <dbReference type="EMBL" id="AVP99356.1"/>
    </source>
</evidence>
<organism evidence="7 8">
    <name type="scientific">Ahniella affigens</name>
    <dbReference type="NCBI Taxonomy" id="2021234"/>
    <lineage>
        <taxon>Bacteria</taxon>
        <taxon>Pseudomonadati</taxon>
        <taxon>Pseudomonadota</taxon>
        <taxon>Gammaproteobacteria</taxon>
        <taxon>Lysobacterales</taxon>
        <taxon>Rhodanobacteraceae</taxon>
        <taxon>Ahniella</taxon>
    </lineage>
</organism>
<dbReference type="InterPro" id="IPR035919">
    <property type="entry name" value="EAL_sf"/>
</dbReference>
<dbReference type="InterPro" id="IPR011006">
    <property type="entry name" value="CheY-like_superfamily"/>
</dbReference>
<feature type="region of interest" description="Disordered" evidence="2">
    <location>
        <begin position="127"/>
        <end position="190"/>
    </location>
</feature>
<dbReference type="EMBL" id="CP027860">
    <property type="protein sequence ID" value="AVP99356.1"/>
    <property type="molecule type" value="Genomic_DNA"/>
</dbReference>
<keyword evidence="1" id="KW-0597">Phosphoprotein</keyword>
<dbReference type="InterPro" id="IPR001633">
    <property type="entry name" value="EAL_dom"/>
</dbReference>
<evidence type="ECO:0000259" key="4">
    <source>
        <dbReference type="PROSITE" id="PS50112"/>
    </source>
</evidence>
<evidence type="ECO:0000313" key="8">
    <source>
        <dbReference type="Proteomes" id="UP000241074"/>
    </source>
</evidence>
<dbReference type="SUPFAM" id="SSF55073">
    <property type="entry name" value="Nucleotide cyclase"/>
    <property type="match status" value="1"/>
</dbReference>
<dbReference type="PROSITE" id="PS50110">
    <property type="entry name" value="RESPONSE_REGULATORY"/>
    <property type="match status" value="1"/>
</dbReference>
<evidence type="ECO:0008006" key="9">
    <source>
        <dbReference type="Google" id="ProtNLM"/>
    </source>
</evidence>
<dbReference type="SUPFAM" id="SSF52172">
    <property type="entry name" value="CheY-like"/>
    <property type="match status" value="1"/>
</dbReference>
<feature type="domain" description="GGDEF" evidence="6">
    <location>
        <begin position="483"/>
        <end position="616"/>
    </location>
</feature>
<dbReference type="SMART" id="SM00091">
    <property type="entry name" value="PAS"/>
    <property type="match status" value="1"/>
</dbReference>
<keyword evidence="8" id="KW-1185">Reference proteome</keyword>
<feature type="domain" description="EAL" evidence="5">
    <location>
        <begin position="627"/>
        <end position="894"/>
    </location>
</feature>
<dbReference type="Gene3D" id="3.30.450.20">
    <property type="entry name" value="PAS domain"/>
    <property type="match status" value="1"/>
</dbReference>
<dbReference type="NCBIfam" id="TIGR00229">
    <property type="entry name" value="sensory_box"/>
    <property type="match status" value="1"/>
</dbReference>
<gene>
    <name evidence="7" type="ORF">C7S18_20235</name>
</gene>
<dbReference type="InterPro" id="IPR001789">
    <property type="entry name" value="Sig_transdc_resp-reg_receiver"/>
</dbReference>
<dbReference type="Proteomes" id="UP000241074">
    <property type="component" value="Chromosome"/>
</dbReference>
<dbReference type="CDD" id="cd01948">
    <property type="entry name" value="EAL"/>
    <property type="match status" value="1"/>
</dbReference>
<dbReference type="SMART" id="SM00267">
    <property type="entry name" value="GGDEF"/>
    <property type="match status" value="1"/>
</dbReference>
<dbReference type="SMART" id="SM00448">
    <property type="entry name" value="REC"/>
    <property type="match status" value="1"/>
</dbReference>
<dbReference type="InterPro" id="IPR013767">
    <property type="entry name" value="PAS_fold"/>
</dbReference>
<dbReference type="InterPro" id="IPR035965">
    <property type="entry name" value="PAS-like_dom_sf"/>
</dbReference>
<feature type="domain" description="PAS" evidence="4">
    <location>
        <begin position="321"/>
        <end position="364"/>
    </location>
</feature>
<dbReference type="InterPro" id="IPR029787">
    <property type="entry name" value="Nucleotide_cyclase"/>
</dbReference>
<dbReference type="CDD" id="cd00156">
    <property type="entry name" value="REC"/>
    <property type="match status" value="1"/>
</dbReference>
<reference evidence="7 8" key="1">
    <citation type="submission" date="2018-03" db="EMBL/GenBank/DDBJ databases">
        <title>Ahniella affigens gen. nov., sp. nov., a gammaproteobacterium isolated from sandy soil near a stream.</title>
        <authorList>
            <person name="Ko Y."/>
            <person name="Kim J.-H."/>
        </authorList>
    </citation>
    <scope>NUCLEOTIDE SEQUENCE [LARGE SCALE GENOMIC DNA]</scope>
    <source>
        <strain evidence="7 8">D13</strain>
    </source>
</reference>
<dbReference type="SUPFAM" id="SSF55785">
    <property type="entry name" value="PYP-like sensor domain (PAS domain)"/>
    <property type="match status" value="1"/>
</dbReference>
<dbReference type="GO" id="GO:0000160">
    <property type="term" value="P:phosphorelay signal transduction system"/>
    <property type="evidence" value="ECO:0007669"/>
    <property type="project" value="InterPro"/>
</dbReference>
<dbReference type="InterPro" id="IPR052155">
    <property type="entry name" value="Biofilm_reg_signaling"/>
</dbReference>
<dbReference type="CDD" id="cd01949">
    <property type="entry name" value="GGDEF"/>
    <property type="match status" value="1"/>
</dbReference>
<dbReference type="PROSITE" id="PS50112">
    <property type="entry name" value="PAS"/>
    <property type="match status" value="1"/>
</dbReference>
<feature type="domain" description="Response regulatory" evidence="3">
    <location>
        <begin position="193"/>
        <end position="309"/>
    </location>
</feature>
<dbReference type="SUPFAM" id="SSF141868">
    <property type="entry name" value="EAL domain-like"/>
    <property type="match status" value="1"/>
</dbReference>
<dbReference type="KEGG" id="xba:C7S18_20235"/>
<dbReference type="Pfam" id="PF00563">
    <property type="entry name" value="EAL"/>
    <property type="match status" value="1"/>
</dbReference>
<evidence type="ECO:0000256" key="2">
    <source>
        <dbReference type="SAM" id="MobiDB-lite"/>
    </source>
</evidence>
<evidence type="ECO:0000259" key="3">
    <source>
        <dbReference type="PROSITE" id="PS50110"/>
    </source>
</evidence>
<sequence>MQAAQVGSWAELDSYADTLDHLQRARDLGQPYALVILGAPARMTRDFDDLLLYLRNPRELKVPVLVLAHERTADLSVFLTARPETQFLLWANFSKIPTVIRQAVGAPAAPPVSAPEPNRIDRAKAEIARSEQASQDRRPAAPVAPSQPSASTTTTAPGIVRKPAPTAVPAAVVEPPPAAPTDDSPHKEPNGIHVLFVDDSASVRLAYKHLLERNGYGCDVAASISEGLSKAQAQQFDLFVLDYFLPDGSGDELCRRLHAISKYRDTPVAIITSTYREDIIRKSLEAGALECTFKNEAKELFLARVRSLASQVLMHKQVLAEKQRLGGILGSVGDGVYGVDAQGMLSFINPTALRLLGHDEESALIGMRAHDAIHHSDDQGSTVREADSRLAQAYRSGEQINRLETFFFDRDRRVVPVECSVHPLMFQGKRDGAVVVFRDISERKTADRLKWELSHDNATGLFNARHFTQLLSQELGRRREAGGYSAVLYIDIDRFTHIVDIAGSEAADQILVDYGQMISKRLRDGDVLARLEADRLALLLTNVQLDNLFTVADGFRELARQVFYPLNRLRRHATASVGVAVLSRDTPSPEYVIEHARVACRSAKHRGRDQTQIYVGEHDVRVARELEAGWISRFKEAIEENRFEFAAQPIVPITDVIGAPDSPEGSWRLGNREHEVLFELLIRMRERKGEFVSPAVFVPLAERVGMMSKIDLWGVRHVLTVLQEKNAFAGRVAFSINLSNQTLADTEAMSAISDLIRSSGVPPKSLVFEITETSEMTSMHLVRKHMNLLRGLGCRFALDDFGTGFSSFTHLRHLPVDFVKVEGSFVEGMADNDLDHTMVSSIVNLAKSMKLAVIGEHVDSAATLSSLRASGAEYAQGHYLGAPKKLADLDFSSF</sequence>
<dbReference type="Gene3D" id="3.30.70.270">
    <property type="match status" value="1"/>
</dbReference>
<proteinExistence type="predicted"/>
<feature type="modified residue" description="4-aspartylphosphate" evidence="1">
    <location>
        <position position="242"/>
    </location>
</feature>
<protein>
    <recommendedName>
        <fullName evidence="9">Two-component system response regulator</fullName>
    </recommendedName>
</protein>
<dbReference type="AlphaFoldDB" id="A0A2P1PWY8"/>
<dbReference type="PANTHER" id="PTHR44757">
    <property type="entry name" value="DIGUANYLATE CYCLASE DGCP"/>
    <property type="match status" value="1"/>
</dbReference>
<evidence type="ECO:0000259" key="5">
    <source>
        <dbReference type="PROSITE" id="PS50883"/>
    </source>
</evidence>